<feature type="transmembrane region" description="Helical" evidence="6">
    <location>
        <begin position="82"/>
        <end position="102"/>
    </location>
</feature>
<feature type="transmembrane region" description="Helical" evidence="6">
    <location>
        <begin position="136"/>
        <end position="159"/>
    </location>
</feature>
<name>A0ABY4EZX4_9BACI</name>
<keyword evidence="5 6" id="KW-0472">Membrane</keyword>
<dbReference type="PANTHER" id="PTHR32196">
    <property type="entry name" value="ABC TRANSPORTER PERMEASE PROTEIN YPHD-RELATED-RELATED"/>
    <property type="match status" value="1"/>
</dbReference>
<proteinExistence type="predicted"/>
<evidence type="ECO:0000256" key="5">
    <source>
        <dbReference type="ARBA" id="ARBA00023136"/>
    </source>
</evidence>
<feature type="transmembrane region" description="Helical" evidence="6">
    <location>
        <begin position="282"/>
        <end position="302"/>
    </location>
</feature>
<protein>
    <submittedName>
        <fullName evidence="7">ABC transporter permease</fullName>
    </submittedName>
</protein>
<feature type="transmembrane region" description="Helical" evidence="6">
    <location>
        <begin position="179"/>
        <end position="197"/>
    </location>
</feature>
<dbReference type="Proteomes" id="UP000831782">
    <property type="component" value="Chromosome"/>
</dbReference>
<evidence type="ECO:0000256" key="2">
    <source>
        <dbReference type="ARBA" id="ARBA00022475"/>
    </source>
</evidence>
<dbReference type="InterPro" id="IPR001851">
    <property type="entry name" value="ABC_transp_permease"/>
</dbReference>
<feature type="transmembrane region" description="Helical" evidence="6">
    <location>
        <begin position="21"/>
        <end position="42"/>
    </location>
</feature>
<dbReference type="PANTHER" id="PTHR32196:SF72">
    <property type="entry name" value="RIBOSE IMPORT PERMEASE PROTEIN RBSC"/>
    <property type="match status" value="1"/>
</dbReference>
<comment type="subcellular location">
    <subcellularLocation>
        <location evidence="1">Cell membrane</location>
        <topology evidence="1">Multi-pass membrane protein</topology>
    </subcellularLocation>
</comment>
<evidence type="ECO:0000256" key="4">
    <source>
        <dbReference type="ARBA" id="ARBA00022989"/>
    </source>
</evidence>
<sequence length="331" mass="34792">MSTDIANTHKPAQKKYFKGSGALQQILAFASLIILVIFFSIASDNFLHWSNIEGILLSTTVIGILALGTTFVIITGGIDLSIGTGMTLTSVMTGVFIVYLGLPLSVGIIGGILSGACIGFISGFSVSILRIPPFIATLAMMMIAEGLSLVISGASPIYFSDVEGFNSIALGSIIPGISIPNAILVFFFMVLIGWVLLSKTIVGRYTFAIGSNEEATRLSGINVKKWKLIIYTIAGCFTGVAGVIMASRLNSAQPALGMGYELEAIAAVVIGGTSLSGGKGSLIGTMIGALIMSVLTNGLRIMSIPQEWQTVVIGFVILLAVYFDMLRKKNT</sequence>
<keyword evidence="3 6" id="KW-0812">Transmembrane</keyword>
<evidence type="ECO:0000313" key="8">
    <source>
        <dbReference type="Proteomes" id="UP000831782"/>
    </source>
</evidence>
<keyword evidence="4 6" id="KW-1133">Transmembrane helix</keyword>
<keyword evidence="2" id="KW-1003">Cell membrane</keyword>
<accession>A0ABY4EZX4</accession>
<organism evidence="7 8">
    <name type="scientific">Gracilibacillus caseinilyticus</name>
    <dbReference type="NCBI Taxonomy" id="2932256"/>
    <lineage>
        <taxon>Bacteria</taxon>
        <taxon>Bacillati</taxon>
        <taxon>Bacillota</taxon>
        <taxon>Bacilli</taxon>
        <taxon>Bacillales</taxon>
        <taxon>Bacillaceae</taxon>
        <taxon>Gracilibacillus</taxon>
    </lineage>
</organism>
<evidence type="ECO:0000256" key="3">
    <source>
        <dbReference type="ARBA" id="ARBA00022692"/>
    </source>
</evidence>
<keyword evidence="8" id="KW-1185">Reference proteome</keyword>
<dbReference type="Pfam" id="PF02653">
    <property type="entry name" value="BPD_transp_2"/>
    <property type="match status" value="1"/>
</dbReference>
<evidence type="ECO:0000256" key="1">
    <source>
        <dbReference type="ARBA" id="ARBA00004651"/>
    </source>
</evidence>
<evidence type="ECO:0000313" key="7">
    <source>
        <dbReference type="EMBL" id="UOQ49957.1"/>
    </source>
</evidence>
<gene>
    <name evidence="7" type="ORF">MUN88_07810</name>
</gene>
<dbReference type="EMBL" id="CP095072">
    <property type="protein sequence ID" value="UOQ49957.1"/>
    <property type="molecule type" value="Genomic_DNA"/>
</dbReference>
<dbReference type="RefSeq" id="WP_244723022.1">
    <property type="nucleotide sequence ID" value="NZ_CP095072.1"/>
</dbReference>
<dbReference type="CDD" id="cd06579">
    <property type="entry name" value="TM_PBP1_transp_AraH_like"/>
    <property type="match status" value="1"/>
</dbReference>
<feature type="transmembrane region" description="Helical" evidence="6">
    <location>
        <begin position="54"/>
        <end position="75"/>
    </location>
</feature>
<feature type="transmembrane region" description="Helical" evidence="6">
    <location>
        <begin position="108"/>
        <end position="129"/>
    </location>
</feature>
<reference evidence="7 8" key="1">
    <citation type="submission" date="2022-04" db="EMBL/GenBank/DDBJ databases">
        <title>Gracilibacillus sp. isolated from saltern.</title>
        <authorList>
            <person name="Won M."/>
            <person name="Lee C.-M."/>
            <person name="Woen H.-Y."/>
            <person name="Kwon S.-W."/>
        </authorList>
    </citation>
    <scope>NUCLEOTIDE SEQUENCE [LARGE SCALE GENOMIC DNA]</scope>
    <source>
        <strain evidence="7 8">SSWR10-1</strain>
    </source>
</reference>
<feature type="transmembrane region" description="Helical" evidence="6">
    <location>
        <begin position="308"/>
        <end position="326"/>
    </location>
</feature>
<evidence type="ECO:0000256" key="6">
    <source>
        <dbReference type="SAM" id="Phobius"/>
    </source>
</evidence>
<feature type="transmembrane region" description="Helical" evidence="6">
    <location>
        <begin position="228"/>
        <end position="249"/>
    </location>
</feature>
<feature type="transmembrane region" description="Helical" evidence="6">
    <location>
        <begin position="255"/>
        <end position="275"/>
    </location>
</feature>